<dbReference type="Pfam" id="PF13966">
    <property type="entry name" value="zf-RVT"/>
    <property type="match status" value="1"/>
</dbReference>
<dbReference type="GO" id="GO:0003964">
    <property type="term" value="F:RNA-directed DNA polymerase activity"/>
    <property type="evidence" value="ECO:0007669"/>
    <property type="project" value="UniProtKB-KW"/>
</dbReference>
<evidence type="ECO:0000313" key="3">
    <source>
        <dbReference type="Proteomes" id="UP001151760"/>
    </source>
</evidence>
<reference evidence="2" key="1">
    <citation type="journal article" date="2022" name="Int. J. Mol. Sci.">
        <title>Draft Genome of Tanacetum Coccineum: Genomic Comparison of Closely Related Tanacetum-Family Plants.</title>
        <authorList>
            <person name="Yamashiro T."/>
            <person name="Shiraishi A."/>
            <person name="Nakayama K."/>
            <person name="Satake H."/>
        </authorList>
    </citation>
    <scope>NUCLEOTIDE SEQUENCE</scope>
</reference>
<comment type="caution">
    <text evidence="2">The sequence shown here is derived from an EMBL/GenBank/DDBJ whole genome shotgun (WGS) entry which is preliminary data.</text>
</comment>
<accession>A0ABQ5DBY2</accession>
<gene>
    <name evidence="2" type="ORF">Tco_0924778</name>
</gene>
<feature type="domain" description="Reverse transcriptase zinc-binding" evidence="1">
    <location>
        <begin position="97"/>
        <end position="182"/>
    </location>
</feature>
<dbReference type="InterPro" id="IPR026960">
    <property type="entry name" value="RVT-Znf"/>
</dbReference>
<keyword evidence="2" id="KW-0548">Nucleotidyltransferase</keyword>
<evidence type="ECO:0000313" key="2">
    <source>
        <dbReference type="EMBL" id="GJT34359.1"/>
    </source>
</evidence>
<reference evidence="2" key="2">
    <citation type="submission" date="2022-01" db="EMBL/GenBank/DDBJ databases">
        <authorList>
            <person name="Yamashiro T."/>
            <person name="Shiraishi A."/>
            <person name="Satake H."/>
            <person name="Nakayama K."/>
        </authorList>
    </citation>
    <scope>NUCLEOTIDE SEQUENCE</scope>
</reference>
<dbReference type="PANTHER" id="PTHR36617:SF5">
    <property type="entry name" value="OS05G0421675 PROTEIN"/>
    <property type="match status" value="1"/>
</dbReference>
<sequence length="220" mass="25362">MFPRLHKLDVNPNCYVSERCPVSNVLALVIPVSHLIDVGSANSNSPPHLLFNWAWRLEPRTSLELVELTNLTSLVSQLHLSNMDDAWECIIDDSRGFTVKSMRSYITSMYPSVTSPTTRWNISIPLKININTWRVLNGRLATRSNLDCSGIDLVSVRCPLCDDDIESEEYLFIRCKVAKEIWLDVLKWWRIPNVFFVTLHDLIHLAHYTPLEDKFSSIFM</sequence>
<organism evidence="2 3">
    <name type="scientific">Tanacetum coccineum</name>
    <dbReference type="NCBI Taxonomy" id="301880"/>
    <lineage>
        <taxon>Eukaryota</taxon>
        <taxon>Viridiplantae</taxon>
        <taxon>Streptophyta</taxon>
        <taxon>Embryophyta</taxon>
        <taxon>Tracheophyta</taxon>
        <taxon>Spermatophyta</taxon>
        <taxon>Magnoliopsida</taxon>
        <taxon>eudicotyledons</taxon>
        <taxon>Gunneridae</taxon>
        <taxon>Pentapetalae</taxon>
        <taxon>asterids</taxon>
        <taxon>campanulids</taxon>
        <taxon>Asterales</taxon>
        <taxon>Asteraceae</taxon>
        <taxon>Asteroideae</taxon>
        <taxon>Anthemideae</taxon>
        <taxon>Anthemidinae</taxon>
        <taxon>Tanacetum</taxon>
    </lineage>
</organism>
<keyword evidence="2" id="KW-0808">Transferase</keyword>
<keyword evidence="2" id="KW-0695">RNA-directed DNA polymerase</keyword>
<dbReference type="Proteomes" id="UP001151760">
    <property type="component" value="Unassembled WGS sequence"/>
</dbReference>
<dbReference type="EMBL" id="BQNB010014956">
    <property type="protein sequence ID" value="GJT34359.1"/>
    <property type="molecule type" value="Genomic_DNA"/>
</dbReference>
<dbReference type="PANTHER" id="PTHR36617">
    <property type="entry name" value="PROTEIN, PUTATIVE-RELATED"/>
    <property type="match status" value="1"/>
</dbReference>
<evidence type="ECO:0000259" key="1">
    <source>
        <dbReference type="Pfam" id="PF13966"/>
    </source>
</evidence>
<name>A0ABQ5DBY2_9ASTR</name>
<proteinExistence type="predicted"/>
<protein>
    <submittedName>
        <fullName evidence="2">RNA-directed DNA polymerase, eukaryota, reverse transcriptase zinc-binding domain protein</fullName>
    </submittedName>
</protein>
<keyword evidence="3" id="KW-1185">Reference proteome</keyword>